<dbReference type="Proteomes" id="UP000276542">
    <property type="component" value="Unassembled WGS sequence"/>
</dbReference>
<gene>
    <name evidence="2" type="ORF">D4739_06720</name>
</gene>
<keyword evidence="1" id="KW-0732">Signal</keyword>
<sequence length="245" mass="25136">MSTPRAYAATACLAVVALLASGCGNDQPDKADTAEPQSSFARQTVAEIRSATATDMGSIESFTITGDVPEQEMTFTVSLDSDGNCAGGIEAGGGKGSVVEAASGSFVTGDELFWNAFVGPEKAAQMMAVAEDAWVRTPRGAGYFLPQCDFKVIVPTLTTGDAKAATKGKESEVDGESAVAITSSEGGVTSTAWIATDAPHHLLKLTTKGGKDAGTFTLSDFDEPVDASLPADAKVIDLAPTREAE</sequence>
<evidence type="ECO:0000313" key="3">
    <source>
        <dbReference type="Proteomes" id="UP000276542"/>
    </source>
</evidence>
<dbReference type="Gene3D" id="2.50.20.20">
    <property type="match status" value="1"/>
</dbReference>
<dbReference type="AlphaFoldDB" id="A0A3A5HD97"/>
<comment type="caution">
    <text evidence="2">The sequence shown here is derived from an EMBL/GenBank/DDBJ whole genome shotgun (WGS) entry which is preliminary data.</text>
</comment>
<accession>A0A3A5HD97</accession>
<dbReference type="OrthoDB" id="3780642at2"/>
<proteinExistence type="predicted"/>
<dbReference type="PROSITE" id="PS51257">
    <property type="entry name" value="PROKAR_LIPOPROTEIN"/>
    <property type="match status" value="1"/>
</dbReference>
<evidence type="ECO:0000256" key="1">
    <source>
        <dbReference type="SAM" id="SignalP"/>
    </source>
</evidence>
<dbReference type="EMBL" id="QYRP01000002">
    <property type="protein sequence ID" value="RJS45947.1"/>
    <property type="molecule type" value="Genomic_DNA"/>
</dbReference>
<dbReference type="RefSeq" id="WP_120059847.1">
    <property type="nucleotide sequence ID" value="NZ_QYRP01000002.1"/>
</dbReference>
<keyword evidence="3" id="KW-1185">Reference proteome</keyword>
<evidence type="ECO:0008006" key="4">
    <source>
        <dbReference type="Google" id="ProtNLM"/>
    </source>
</evidence>
<feature type="signal peptide" evidence="1">
    <location>
        <begin position="1"/>
        <end position="22"/>
    </location>
</feature>
<name>A0A3A5HD97_9ACTN</name>
<feature type="chain" id="PRO_5039562412" description="LppX_LprAFG lipoprotein" evidence="1">
    <location>
        <begin position="23"/>
        <end position="245"/>
    </location>
</feature>
<protein>
    <recommendedName>
        <fullName evidence="4">LppX_LprAFG lipoprotein</fullName>
    </recommendedName>
</protein>
<reference evidence="3" key="1">
    <citation type="submission" date="2018-09" db="EMBL/GenBank/DDBJ databases">
        <authorList>
            <person name="Zhu H."/>
        </authorList>
    </citation>
    <scope>NUCLEOTIDE SEQUENCE [LARGE SCALE GENOMIC DNA]</scope>
    <source>
        <strain evidence="3">K1W22B-1</strain>
    </source>
</reference>
<organism evidence="2 3">
    <name type="scientific">Nocardioides cavernaquae</name>
    <dbReference type="NCBI Taxonomy" id="2321396"/>
    <lineage>
        <taxon>Bacteria</taxon>
        <taxon>Bacillati</taxon>
        <taxon>Actinomycetota</taxon>
        <taxon>Actinomycetes</taxon>
        <taxon>Propionibacteriales</taxon>
        <taxon>Nocardioidaceae</taxon>
        <taxon>Nocardioides</taxon>
    </lineage>
</organism>
<evidence type="ECO:0000313" key="2">
    <source>
        <dbReference type="EMBL" id="RJS45947.1"/>
    </source>
</evidence>